<dbReference type="InParanoid" id="A0A6P7HVX7"/>
<comment type="similarity">
    <text evidence="1">Belongs to the interleukin-1 receptor family.</text>
</comment>
<accession>A0A6P7HVX7</accession>
<feature type="chain" id="PRO_5027960907" evidence="8">
    <location>
        <begin position="17"/>
        <end position="531"/>
    </location>
</feature>
<dbReference type="Gene3D" id="2.60.40.10">
    <property type="entry name" value="Immunoglobulins"/>
    <property type="match status" value="3"/>
</dbReference>
<dbReference type="InterPro" id="IPR013783">
    <property type="entry name" value="Ig-like_fold"/>
</dbReference>
<evidence type="ECO:0000256" key="6">
    <source>
        <dbReference type="ARBA" id="ARBA00023319"/>
    </source>
</evidence>
<dbReference type="GO" id="GO:0016787">
    <property type="term" value="F:hydrolase activity"/>
    <property type="evidence" value="ECO:0007669"/>
    <property type="project" value="UniProtKB-KW"/>
</dbReference>
<dbReference type="GO" id="GO:0007165">
    <property type="term" value="P:signal transduction"/>
    <property type="evidence" value="ECO:0007669"/>
    <property type="project" value="InterPro"/>
</dbReference>
<sequence>MSPLLLLLTLLPGVCPMKPIEIYVKEDEMAALYCGESSQSNVRTTWKRCDTKQEVYSDMSASDQRQKGVLVLGNSLVILSASVYHQGNYSCSLKDSSNKAWFTVTVCTAQSRACEGKLQYSSSCYTHEACTLSCPDVNIPPVNITSNGIIWHKGEGGALAIDYFGSVEEKDAGVYTCIRSYLYYGQIYNMTFKVELDVQPSKIPQKYILITSPRNNDEVPVDLGSSVVIPCEAVTYTCSDSDSLFWLIGESFVEINNSLRVFYNYSCNNSTEKIKITASLVIKEVTEEDLSEQYICKLESDHQNSDFVTVNLILKVRPSYIPLTLCIVGFMAVMVVTSVVYVKFKVDITLFFRDTLGCHSSASDGKSYDAFLMCYESSTGAGINASDRRCLESILEDRFGYSLCLFDRDVLPGKDVAEAVLDCVELSRAVVLVPTSPDPVGPGSGLLSAIHEALVERQTRLVFISTETTQSPSLPEALHLLCEAGHHVTWRGSSCLQPSSSFWKQLRYYLPAPKHTLKVQLLPQSVQDVTS</sequence>
<dbReference type="SUPFAM" id="SSF52200">
    <property type="entry name" value="Toll/Interleukin receptor TIR domain"/>
    <property type="match status" value="1"/>
</dbReference>
<evidence type="ECO:0000256" key="7">
    <source>
        <dbReference type="SAM" id="Phobius"/>
    </source>
</evidence>
<evidence type="ECO:0000256" key="3">
    <source>
        <dbReference type="ARBA" id="ARBA00023027"/>
    </source>
</evidence>
<keyword evidence="11" id="KW-1185">Reference proteome</keyword>
<keyword evidence="3" id="KW-0520">NAD</keyword>
<feature type="domain" description="Ig-like" evidence="10">
    <location>
        <begin position="204"/>
        <end position="309"/>
    </location>
</feature>
<evidence type="ECO:0000313" key="11">
    <source>
        <dbReference type="Proteomes" id="UP000515145"/>
    </source>
</evidence>
<dbReference type="InterPro" id="IPR035897">
    <property type="entry name" value="Toll_tir_struct_dom_sf"/>
</dbReference>
<dbReference type="PANTHER" id="PTHR11890:SF6">
    <property type="entry name" value="INTERLEUKIN-18 RECEPTOR 1"/>
    <property type="match status" value="1"/>
</dbReference>
<dbReference type="PROSITE" id="PS50104">
    <property type="entry name" value="TIR"/>
    <property type="match status" value="1"/>
</dbReference>
<evidence type="ECO:0000256" key="2">
    <source>
        <dbReference type="ARBA" id="ARBA00022801"/>
    </source>
</evidence>
<dbReference type="OrthoDB" id="9940746at2759"/>
<dbReference type="InterPro" id="IPR000157">
    <property type="entry name" value="TIR_dom"/>
</dbReference>
<dbReference type="PANTHER" id="PTHR11890">
    <property type="entry name" value="INTERLEUKIN-1 RECEPTOR FAMILY MEMBER"/>
    <property type="match status" value="1"/>
</dbReference>
<dbReference type="PROSITE" id="PS50835">
    <property type="entry name" value="IG_LIKE"/>
    <property type="match status" value="2"/>
</dbReference>
<keyword evidence="2" id="KW-0378">Hydrolase</keyword>
<keyword evidence="6" id="KW-0393">Immunoglobulin domain</keyword>
<dbReference type="Proteomes" id="UP000515145">
    <property type="component" value="Chromosome 3"/>
</dbReference>
<dbReference type="GeneID" id="114433405"/>
<dbReference type="InterPro" id="IPR003599">
    <property type="entry name" value="Ig_sub"/>
</dbReference>
<evidence type="ECO:0000256" key="4">
    <source>
        <dbReference type="ARBA" id="ARBA00023157"/>
    </source>
</evidence>
<proteinExistence type="inferred from homology"/>
<evidence type="ECO:0000259" key="9">
    <source>
        <dbReference type="PROSITE" id="PS50104"/>
    </source>
</evidence>
<keyword evidence="4" id="KW-1015">Disulfide bond</keyword>
<keyword evidence="8" id="KW-0732">Signal</keyword>
<name>A0A6P7HVX7_9TELE</name>
<evidence type="ECO:0000256" key="5">
    <source>
        <dbReference type="ARBA" id="ARBA00023180"/>
    </source>
</evidence>
<dbReference type="SMART" id="SM00409">
    <property type="entry name" value="IG"/>
    <property type="match status" value="2"/>
</dbReference>
<keyword evidence="7" id="KW-1133">Transmembrane helix</keyword>
<protein>
    <submittedName>
        <fullName evidence="12">Interleukin-1 receptor type 1-like</fullName>
    </submittedName>
</protein>
<gene>
    <name evidence="12" type="primary">LOC114433405</name>
</gene>
<dbReference type="SUPFAM" id="SSF48726">
    <property type="entry name" value="Immunoglobulin"/>
    <property type="match status" value="2"/>
</dbReference>
<dbReference type="Pfam" id="PF01582">
    <property type="entry name" value="TIR"/>
    <property type="match status" value="1"/>
</dbReference>
<feature type="domain" description="TIR" evidence="9">
    <location>
        <begin position="366"/>
        <end position="510"/>
    </location>
</feature>
<evidence type="ECO:0000256" key="1">
    <source>
        <dbReference type="ARBA" id="ARBA00009752"/>
    </source>
</evidence>
<dbReference type="RefSeq" id="XP_028257758.1">
    <property type="nucleotide sequence ID" value="XM_028401957.1"/>
</dbReference>
<evidence type="ECO:0000259" key="10">
    <source>
        <dbReference type="PROSITE" id="PS50835"/>
    </source>
</evidence>
<evidence type="ECO:0000256" key="8">
    <source>
        <dbReference type="SAM" id="SignalP"/>
    </source>
</evidence>
<keyword evidence="5" id="KW-0325">Glycoprotein</keyword>
<dbReference type="InterPro" id="IPR007110">
    <property type="entry name" value="Ig-like_dom"/>
</dbReference>
<reference evidence="12" key="1">
    <citation type="submission" date="2025-08" db="UniProtKB">
        <authorList>
            <consortium name="RefSeq"/>
        </authorList>
    </citation>
    <scope>IDENTIFICATION</scope>
</reference>
<feature type="domain" description="Ig-like" evidence="10">
    <location>
        <begin position="12"/>
        <end position="105"/>
    </location>
</feature>
<dbReference type="PRINTS" id="PR01537">
    <property type="entry name" value="INTRLKN1R1F"/>
</dbReference>
<organism evidence="11 12">
    <name type="scientific">Parambassis ranga</name>
    <name type="common">Indian glassy fish</name>
    <dbReference type="NCBI Taxonomy" id="210632"/>
    <lineage>
        <taxon>Eukaryota</taxon>
        <taxon>Metazoa</taxon>
        <taxon>Chordata</taxon>
        <taxon>Craniata</taxon>
        <taxon>Vertebrata</taxon>
        <taxon>Euteleostomi</taxon>
        <taxon>Actinopterygii</taxon>
        <taxon>Neopterygii</taxon>
        <taxon>Teleostei</taxon>
        <taxon>Neoteleostei</taxon>
        <taxon>Acanthomorphata</taxon>
        <taxon>Ovalentaria</taxon>
        <taxon>Ambassidae</taxon>
        <taxon>Parambassis</taxon>
    </lineage>
</organism>
<feature type="signal peptide" evidence="8">
    <location>
        <begin position="1"/>
        <end position="16"/>
    </location>
</feature>
<dbReference type="InterPro" id="IPR015621">
    <property type="entry name" value="IL-1_rcpt_fam"/>
</dbReference>
<keyword evidence="7" id="KW-0472">Membrane</keyword>
<evidence type="ECO:0000313" key="12">
    <source>
        <dbReference type="RefSeq" id="XP_028257758.1"/>
    </source>
</evidence>
<keyword evidence="7" id="KW-0812">Transmembrane</keyword>
<dbReference type="AlphaFoldDB" id="A0A6P7HVX7"/>
<dbReference type="InterPro" id="IPR036179">
    <property type="entry name" value="Ig-like_dom_sf"/>
</dbReference>
<feature type="transmembrane region" description="Helical" evidence="7">
    <location>
        <begin position="320"/>
        <end position="342"/>
    </location>
</feature>
<dbReference type="Gene3D" id="3.40.50.10140">
    <property type="entry name" value="Toll/interleukin-1 receptor homology (TIR) domain"/>
    <property type="match status" value="1"/>
</dbReference>